<dbReference type="Proteomes" id="UP001147747">
    <property type="component" value="Unassembled WGS sequence"/>
</dbReference>
<organism evidence="1 2">
    <name type="scientific">Penicillium cosmopolitanum</name>
    <dbReference type="NCBI Taxonomy" id="1131564"/>
    <lineage>
        <taxon>Eukaryota</taxon>
        <taxon>Fungi</taxon>
        <taxon>Dikarya</taxon>
        <taxon>Ascomycota</taxon>
        <taxon>Pezizomycotina</taxon>
        <taxon>Eurotiomycetes</taxon>
        <taxon>Eurotiomycetidae</taxon>
        <taxon>Eurotiales</taxon>
        <taxon>Aspergillaceae</taxon>
        <taxon>Penicillium</taxon>
    </lineage>
</organism>
<comment type="caution">
    <text evidence="1">The sequence shown here is derived from an EMBL/GenBank/DDBJ whole genome shotgun (WGS) entry which is preliminary data.</text>
</comment>
<reference evidence="1" key="1">
    <citation type="submission" date="2022-12" db="EMBL/GenBank/DDBJ databases">
        <authorList>
            <person name="Petersen C."/>
        </authorList>
    </citation>
    <scope>NUCLEOTIDE SEQUENCE</scope>
    <source>
        <strain evidence="1">IBT 29677</strain>
    </source>
</reference>
<dbReference type="EMBL" id="JAPZBU010000004">
    <property type="protein sequence ID" value="KAJ5408200.1"/>
    <property type="molecule type" value="Genomic_DNA"/>
</dbReference>
<keyword evidence="2" id="KW-1185">Reference proteome</keyword>
<gene>
    <name evidence="1" type="ORF">N7509_002083</name>
</gene>
<dbReference type="GeneID" id="81365700"/>
<dbReference type="RefSeq" id="XP_056492515.1">
    <property type="nucleotide sequence ID" value="XM_056626720.1"/>
</dbReference>
<evidence type="ECO:0000313" key="1">
    <source>
        <dbReference type="EMBL" id="KAJ5408200.1"/>
    </source>
</evidence>
<dbReference type="AlphaFoldDB" id="A0A9W9W863"/>
<protein>
    <submittedName>
        <fullName evidence="1">Uncharacterized protein</fullName>
    </submittedName>
</protein>
<proteinExistence type="predicted"/>
<name>A0A9W9W863_9EURO</name>
<accession>A0A9W9W863</accession>
<sequence length="107" mass="12102">MSISRYEGFSMDMNMESKSRLSKILQSKNRLTRGNTLRAISSASFPCSRSKQVSTSPNHDFSEPRPSLCLRIQLMSALDNLGSKNYKEVLGVIPYISVEIWVIVTDR</sequence>
<reference evidence="1" key="2">
    <citation type="journal article" date="2023" name="IMA Fungus">
        <title>Comparative genomic study of the Penicillium genus elucidates a diverse pangenome and 15 lateral gene transfer events.</title>
        <authorList>
            <person name="Petersen C."/>
            <person name="Sorensen T."/>
            <person name="Nielsen M.R."/>
            <person name="Sondergaard T.E."/>
            <person name="Sorensen J.L."/>
            <person name="Fitzpatrick D.A."/>
            <person name="Frisvad J.C."/>
            <person name="Nielsen K.L."/>
        </authorList>
    </citation>
    <scope>NUCLEOTIDE SEQUENCE</scope>
    <source>
        <strain evidence="1">IBT 29677</strain>
    </source>
</reference>
<evidence type="ECO:0000313" key="2">
    <source>
        <dbReference type="Proteomes" id="UP001147747"/>
    </source>
</evidence>